<evidence type="ECO:0000256" key="3">
    <source>
        <dbReference type="ARBA" id="ARBA00021717"/>
    </source>
</evidence>
<feature type="transmembrane region" description="Helical" evidence="10">
    <location>
        <begin position="39"/>
        <end position="58"/>
    </location>
</feature>
<dbReference type="AlphaFoldDB" id="A0A7J0BY92"/>
<dbReference type="PRINTS" id="PR00953">
    <property type="entry name" value="TYPE3IMRPROT"/>
</dbReference>
<evidence type="ECO:0000256" key="2">
    <source>
        <dbReference type="ARBA" id="ARBA00009772"/>
    </source>
</evidence>
<dbReference type="GO" id="GO:0005886">
    <property type="term" value="C:plasma membrane"/>
    <property type="evidence" value="ECO:0007669"/>
    <property type="project" value="UniProtKB-SubCell"/>
</dbReference>
<dbReference type="GO" id="GO:0044780">
    <property type="term" value="P:bacterial-type flagellum assembly"/>
    <property type="evidence" value="ECO:0007669"/>
    <property type="project" value="UniProtKB-UniRule"/>
</dbReference>
<organism evidence="11 12">
    <name type="scientific">Desulfovibrio psychrotolerans</name>
    <dbReference type="NCBI Taxonomy" id="415242"/>
    <lineage>
        <taxon>Bacteria</taxon>
        <taxon>Pseudomonadati</taxon>
        <taxon>Thermodesulfobacteriota</taxon>
        <taxon>Desulfovibrionia</taxon>
        <taxon>Desulfovibrionales</taxon>
        <taxon>Desulfovibrionaceae</taxon>
        <taxon>Desulfovibrio</taxon>
    </lineage>
</organism>
<evidence type="ECO:0000256" key="7">
    <source>
        <dbReference type="ARBA" id="ARBA00023136"/>
    </source>
</evidence>
<dbReference type="NCBIfam" id="TIGR01400">
    <property type="entry name" value="fliR"/>
    <property type="match status" value="1"/>
</dbReference>
<evidence type="ECO:0000256" key="9">
    <source>
        <dbReference type="NCBIfam" id="TIGR01400"/>
    </source>
</evidence>
<keyword evidence="11" id="KW-0969">Cilium</keyword>
<evidence type="ECO:0000313" key="12">
    <source>
        <dbReference type="Proteomes" id="UP000503820"/>
    </source>
</evidence>
<keyword evidence="11" id="KW-0966">Cell projection</keyword>
<dbReference type="Pfam" id="PF01311">
    <property type="entry name" value="Bac_export_1"/>
    <property type="match status" value="1"/>
</dbReference>
<keyword evidence="4 10" id="KW-1003">Cell membrane</keyword>
<keyword evidence="8 10" id="KW-0975">Bacterial flagellum</keyword>
<keyword evidence="5 10" id="KW-0812">Transmembrane</keyword>
<feature type="transmembrane region" description="Helical" evidence="10">
    <location>
        <begin position="216"/>
        <end position="237"/>
    </location>
</feature>
<evidence type="ECO:0000256" key="6">
    <source>
        <dbReference type="ARBA" id="ARBA00022989"/>
    </source>
</evidence>
<dbReference type="Proteomes" id="UP000503820">
    <property type="component" value="Unassembled WGS sequence"/>
</dbReference>
<comment type="function">
    <text evidence="1 10">Role in flagellar biosynthesis.</text>
</comment>
<evidence type="ECO:0000256" key="1">
    <source>
        <dbReference type="ARBA" id="ARBA00002578"/>
    </source>
</evidence>
<dbReference type="PANTHER" id="PTHR30065:SF1">
    <property type="entry name" value="SURFACE PRESENTATION OF ANTIGENS PROTEIN SPAR"/>
    <property type="match status" value="1"/>
</dbReference>
<name>A0A7J0BY92_9BACT</name>
<evidence type="ECO:0000256" key="5">
    <source>
        <dbReference type="ARBA" id="ARBA00022692"/>
    </source>
</evidence>
<protein>
    <recommendedName>
        <fullName evidence="3 9">Flagellar biosynthetic protein FliR</fullName>
    </recommendedName>
</protein>
<sequence>MDLFNFSKPEFFSFILTFMRLSLVVFMLPVFGGDSAPKMVKGAVCMVLTLAVFPALSVSGHAMPEHPFDLIRILASEAVLGLTLALAIEFVFAAIQTGGQLLGFQMGFTMINIADPMTGTSVSITSHFLYLVALLTFMTLNGHLYMLQALAKTFEAIPPGHLVIGPAIVHQILDLSSIMFSLAVKIAAPVIASLFLVELALALMGRAAPQMNLLQLGFPLKIGVGFFFMGMLFTIMARHMANFITEIGPLMTNLINSMSPLAP</sequence>
<comment type="subcellular location">
    <subcellularLocation>
        <location evidence="10">Cell membrane</location>
        <topology evidence="10">Multi-pass membrane protein</topology>
    </subcellularLocation>
    <subcellularLocation>
        <location evidence="10">Bacterial flagellum basal body</location>
    </subcellularLocation>
</comment>
<comment type="caution">
    <text evidence="11">The sequence shown here is derived from an EMBL/GenBank/DDBJ whole genome shotgun (WGS) entry which is preliminary data.</text>
</comment>
<dbReference type="GO" id="GO:0006605">
    <property type="term" value="P:protein targeting"/>
    <property type="evidence" value="ECO:0007669"/>
    <property type="project" value="UniProtKB-UniRule"/>
</dbReference>
<accession>A0A7J0BY92</accession>
<feature type="transmembrane region" description="Helical" evidence="10">
    <location>
        <begin position="182"/>
        <end position="204"/>
    </location>
</feature>
<keyword evidence="7 10" id="KW-0472">Membrane</keyword>
<gene>
    <name evidence="11" type="ORF">DSM19430T_28490</name>
</gene>
<dbReference type="InterPro" id="IPR006303">
    <property type="entry name" value="FliR"/>
</dbReference>
<dbReference type="InterPro" id="IPR002010">
    <property type="entry name" value="T3SS_IM_R"/>
</dbReference>
<evidence type="ECO:0000256" key="8">
    <source>
        <dbReference type="ARBA" id="ARBA00023143"/>
    </source>
</evidence>
<keyword evidence="6 10" id="KW-1133">Transmembrane helix</keyword>
<keyword evidence="11" id="KW-0282">Flagellum</keyword>
<feature type="transmembrane region" description="Helical" evidence="10">
    <location>
        <begin position="70"/>
        <end position="95"/>
    </location>
</feature>
<proteinExistence type="inferred from homology"/>
<dbReference type="GO" id="GO:0009425">
    <property type="term" value="C:bacterial-type flagellum basal body"/>
    <property type="evidence" value="ECO:0007669"/>
    <property type="project" value="UniProtKB-SubCell"/>
</dbReference>
<comment type="similarity">
    <text evidence="2 10">Belongs to the FliR/MopE/SpaR family.</text>
</comment>
<keyword evidence="12" id="KW-1185">Reference proteome</keyword>
<dbReference type="PANTHER" id="PTHR30065">
    <property type="entry name" value="FLAGELLAR BIOSYNTHETIC PROTEIN FLIR"/>
    <property type="match status" value="1"/>
</dbReference>
<evidence type="ECO:0000256" key="10">
    <source>
        <dbReference type="RuleBase" id="RU362071"/>
    </source>
</evidence>
<feature type="transmembrane region" description="Helical" evidence="10">
    <location>
        <begin position="12"/>
        <end position="33"/>
    </location>
</feature>
<feature type="transmembrane region" description="Helical" evidence="10">
    <location>
        <begin position="127"/>
        <end position="147"/>
    </location>
</feature>
<evidence type="ECO:0000313" key="11">
    <source>
        <dbReference type="EMBL" id="GFM38165.1"/>
    </source>
</evidence>
<dbReference type="RefSeq" id="WP_174410787.1">
    <property type="nucleotide sequence ID" value="NZ_BLVP01000035.1"/>
</dbReference>
<dbReference type="EMBL" id="BLVP01000035">
    <property type="protein sequence ID" value="GFM38165.1"/>
    <property type="molecule type" value="Genomic_DNA"/>
</dbReference>
<reference evidence="11 12" key="1">
    <citation type="submission" date="2020-05" db="EMBL/GenBank/DDBJ databases">
        <title>Draft genome sequence of Desulfovibrio psychrotolerans JS1T.</title>
        <authorList>
            <person name="Ueno A."/>
            <person name="Tamazawa S."/>
            <person name="Tamamura S."/>
            <person name="Murakami T."/>
            <person name="Kiyama T."/>
            <person name="Inomata H."/>
            <person name="Amano Y."/>
            <person name="Miyakawa K."/>
            <person name="Tamaki H."/>
            <person name="Naganuma T."/>
            <person name="Kaneko K."/>
        </authorList>
    </citation>
    <scope>NUCLEOTIDE SEQUENCE [LARGE SCALE GENOMIC DNA]</scope>
    <source>
        <strain evidence="11 12">JS1</strain>
    </source>
</reference>
<evidence type="ECO:0000256" key="4">
    <source>
        <dbReference type="ARBA" id="ARBA00022475"/>
    </source>
</evidence>